<feature type="domain" description="Reverse transcriptase" evidence="2">
    <location>
        <begin position="411"/>
        <end position="663"/>
    </location>
</feature>
<evidence type="ECO:0000313" key="3">
    <source>
        <dbReference type="EMBL" id="GKT14851.1"/>
    </source>
</evidence>
<reference evidence="3" key="1">
    <citation type="submission" date="2022-03" db="EMBL/GenBank/DDBJ databases">
        <title>Draft genome sequence of Aduncisulcus paluster, a free-living microaerophilic Fornicata.</title>
        <authorList>
            <person name="Yuyama I."/>
            <person name="Kume K."/>
            <person name="Tamura T."/>
            <person name="Inagaki Y."/>
            <person name="Hashimoto T."/>
        </authorList>
    </citation>
    <scope>NUCLEOTIDE SEQUENCE</scope>
    <source>
        <strain evidence="3">NY0171</strain>
    </source>
</reference>
<organism evidence="3 4">
    <name type="scientific">Aduncisulcus paluster</name>
    <dbReference type="NCBI Taxonomy" id="2918883"/>
    <lineage>
        <taxon>Eukaryota</taxon>
        <taxon>Metamonada</taxon>
        <taxon>Carpediemonas-like organisms</taxon>
        <taxon>Aduncisulcus</taxon>
    </lineage>
</organism>
<dbReference type="Pfam" id="PF00078">
    <property type="entry name" value="RVT_1"/>
    <property type="match status" value="1"/>
</dbReference>
<dbReference type="Proteomes" id="UP001057375">
    <property type="component" value="Unassembled WGS sequence"/>
</dbReference>
<dbReference type="PANTHER" id="PTHR19446">
    <property type="entry name" value="REVERSE TRANSCRIPTASES"/>
    <property type="match status" value="1"/>
</dbReference>
<evidence type="ECO:0000313" key="4">
    <source>
        <dbReference type="Proteomes" id="UP001057375"/>
    </source>
</evidence>
<evidence type="ECO:0000259" key="2">
    <source>
        <dbReference type="PROSITE" id="PS50878"/>
    </source>
</evidence>
<dbReference type="InterPro" id="IPR000477">
    <property type="entry name" value="RT_dom"/>
</dbReference>
<feature type="non-terminal residue" evidence="3">
    <location>
        <position position="1"/>
    </location>
</feature>
<name>A0ABQ5JS90_9EUKA</name>
<dbReference type="PROSITE" id="PS50878">
    <property type="entry name" value="RT_POL"/>
    <property type="match status" value="1"/>
</dbReference>
<dbReference type="InterPro" id="IPR043128">
    <property type="entry name" value="Rev_trsase/Diguanyl_cyclase"/>
</dbReference>
<accession>A0ABQ5JS90</accession>
<feature type="region of interest" description="Disordered" evidence="1">
    <location>
        <begin position="1"/>
        <end position="148"/>
    </location>
</feature>
<proteinExistence type="predicted"/>
<dbReference type="InterPro" id="IPR043502">
    <property type="entry name" value="DNA/RNA_pol_sf"/>
</dbReference>
<keyword evidence="4" id="KW-1185">Reference proteome</keyword>
<gene>
    <name evidence="3" type="ORF">ADUPG1_010567</name>
</gene>
<feature type="non-terminal residue" evidence="3">
    <location>
        <position position="869"/>
    </location>
</feature>
<evidence type="ECO:0000256" key="1">
    <source>
        <dbReference type="SAM" id="MobiDB-lite"/>
    </source>
</evidence>
<dbReference type="SUPFAM" id="SSF56672">
    <property type="entry name" value="DNA/RNA polymerases"/>
    <property type="match status" value="1"/>
</dbReference>
<sequence>SSTTLGHSSAHQLSPSSTSDQPVTSRGHDSSTTLGHSSAHQLSPSSTSDQPVTSRGHDSSTTLGHSSAHQLSPSSTSDQPVTSRGHDSSTTLGHSSAHQLSPSSTSDQPVTSRGPVAYDQSSPSARPAHSHEQDQAPPLNPEFSESPSLSVTHIAPVTRSSVFEDPLLPMLMHPTHDRELQATTREPGPTLRLSEVTLPAEIKDGMLRDLIESIQEAADIDRMMEILIDECTRRWKEELISRKRNTLEATEHTSPQIPRRIERIEDLPDTLPPSLTMSLHYCITSGNIPMINRILDDYRRTVLAASDKYRLQRLAKQDIAKAIQPEEEEEAPPGMGTLIMDHLSRPNTTDTSSVPVPEISTLDRFTIHAFTLAEVKQGLTKVLKTSAGPDKMTGRAIQTVPPEIWRLFFNAILTIRKIPDGWMESRLTLVDKDVGKENKRDADTQGRWRPICISNTSQRAFYSVIARRLTTYATSHGLIGGYQRGFIPGIDGCALNIMETREWLAANTSHCAACLDLSDAYGSVSHTLLRRIIENTVHISSTEVIEQSISSIILDNDNSIPTERGMAQGNAISPVLFNMALDSVIPTELKTHIRAFADDIIVLGSSQSELTSLTDRLCAALDAGGFTLNADKCFTIGCNEITSDIGVITAGDIEKQKYLGLAIPVSEPMRLATSRKTEQVLKEIERVLKLPLKPLQKVIAFNEHLLPKLVYYARLGLIPQKKLSYIDTLVRAAVSKQLHLPSRGIPTAFYHVQQRSGGLGIAQSTMEVDMYRVSLLIHSLTYPALKAAFLKFMENCHMEFEDGEEHQTLRTIFTTNGDVSRRRTGTGRQRLININWVPCIQALRRTNLSLARKDDIFYITGFNWKAGSK</sequence>
<feature type="compositionally biased region" description="Polar residues" evidence="1">
    <location>
        <begin position="1"/>
        <end position="111"/>
    </location>
</feature>
<protein>
    <recommendedName>
        <fullName evidence="2">Reverse transcriptase domain-containing protein</fullName>
    </recommendedName>
</protein>
<dbReference type="EMBL" id="BQXS01011628">
    <property type="protein sequence ID" value="GKT14851.1"/>
    <property type="molecule type" value="Genomic_DNA"/>
</dbReference>
<dbReference type="Gene3D" id="3.30.70.270">
    <property type="match status" value="1"/>
</dbReference>
<comment type="caution">
    <text evidence="3">The sequence shown here is derived from an EMBL/GenBank/DDBJ whole genome shotgun (WGS) entry which is preliminary data.</text>
</comment>